<keyword evidence="2" id="KW-1185">Reference proteome</keyword>
<proteinExistence type="predicted"/>
<dbReference type="EMBL" id="LNYY01000019">
    <property type="protein sequence ID" value="KTD69006.1"/>
    <property type="molecule type" value="Genomic_DNA"/>
</dbReference>
<evidence type="ECO:0000313" key="1">
    <source>
        <dbReference type="EMBL" id="KTD69006.1"/>
    </source>
</evidence>
<dbReference type="STRING" id="947033.Lste_2164"/>
<dbReference type="AlphaFoldDB" id="A0A0W0ZJE0"/>
<evidence type="ECO:0000313" key="2">
    <source>
        <dbReference type="Proteomes" id="UP000054926"/>
    </source>
</evidence>
<dbReference type="PATRIC" id="fig|947033.5.peg.2292"/>
<dbReference type="Proteomes" id="UP000054926">
    <property type="component" value="Unassembled WGS sequence"/>
</dbReference>
<protein>
    <submittedName>
        <fullName evidence="1">Uncharacterized protein</fullName>
    </submittedName>
</protein>
<gene>
    <name evidence="1" type="ORF">Lste_2164</name>
</gene>
<sequence>MIADVTQVNHYSYPEFVNDLHFKQKIVLCDSHSVKSRMDCLSYFNWQKLTFDFLAEQDGTLLLYKNSEIIKQLKEPKSFVVSSLFKKSELLSHYFDNEMQFNQWCFDNFLIHKISKKYIQLYAYYDAFSRHPMTGELSLPPFLYAKQHPELELSASLAEMANVEPKTIAIKKGQSIHFDKYLYQIHYFPGLQWIGESFAG</sequence>
<reference evidence="1 2" key="1">
    <citation type="submission" date="2015-11" db="EMBL/GenBank/DDBJ databases">
        <title>Genomic analysis of 38 Legionella species identifies large and diverse effector repertoires.</title>
        <authorList>
            <person name="Burstein D."/>
            <person name="Amaro F."/>
            <person name="Zusman T."/>
            <person name="Lifshitz Z."/>
            <person name="Cohen O."/>
            <person name="Gilbert J.A."/>
            <person name="Pupko T."/>
            <person name="Shuman H.A."/>
            <person name="Segal G."/>
        </authorList>
    </citation>
    <scope>NUCLEOTIDE SEQUENCE [LARGE SCALE GENOMIC DNA]</scope>
    <source>
        <strain evidence="1 2">IMVS3376</strain>
    </source>
</reference>
<organism evidence="1 2">
    <name type="scientific">Legionella steelei</name>
    <dbReference type="NCBI Taxonomy" id="947033"/>
    <lineage>
        <taxon>Bacteria</taxon>
        <taxon>Pseudomonadati</taxon>
        <taxon>Pseudomonadota</taxon>
        <taxon>Gammaproteobacteria</taxon>
        <taxon>Legionellales</taxon>
        <taxon>Legionellaceae</taxon>
        <taxon>Legionella</taxon>
    </lineage>
</organism>
<comment type="caution">
    <text evidence="1">The sequence shown here is derived from an EMBL/GenBank/DDBJ whole genome shotgun (WGS) entry which is preliminary data.</text>
</comment>
<name>A0A0W0ZJE0_9GAMM</name>
<accession>A0A0W0ZJE0</accession>